<protein>
    <recommendedName>
        <fullName evidence="1">NAD(P)-binding domain-containing protein</fullName>
    </recommendedName>
</protein>
<evidence type="ECO:0000259" key="1">
    <source>
        <dbReference type="Pfam" id="PF16363"/>
    </source>
</evidence>
<proteinExistence type="predicted"/>
<dbReference type="EMBL" id="UINC01025111">
    <property type="protein sequence ID" value="SVB00090.1"/>
    <property type="molecule type" value="Genomic_DNA"/>
</dbReference>
<sequence length="332" mass="37844">MAGSTRKGTMDKVLITGITGFVGSHLADLYLARDAEVYGFRRYHLSSMVKVAHIQDRIKWVDCDMVDPKAVTGAVREVMPDKIFHMAAQSFVSPSWAHPSLFMDANYKMTVNLFEACLTNDINPRILLPGSGEEFGEIFESELPITEETILRPVNPYAVTKIAQDLIGYVYHRSYGMNIIRTRAFNHEGPRRSNVFGIPWYAYQISRIEQGLQDLVVKVGHIDDRRNFTHVLDMVEAYSLAIDRCEPGELYLIGSDRESDIHTFREAVEGLIGRSEKNGILYEADPQYVRPTQVPFLICDPNKFVSLTGWRPELGFDRILDDTLGYWRDQLN</sequence>
<gene>
    <name evidence="2" type="ORF">METZ01_LOCUS152944</name>
</gene>
<dbReference type="Pfam" id="PF16363">
    <property type="entry name" value="GDP_Man_Dehyd"/>
    <property type="match status" value="1"/>
</dbReference>
<evidence type="ECO:0000313" key="2">
    <source>
        <dbReference type="EMBL" id="SVB00090.1"/>
    </source>
</evidence>
<dbReference type="CDD" id="cd05260">
    <property type="entry name" value="GDP_MD_SDR_e"/>
    <property type="match status" value="1"/>
</dbReference>
<dbReference type="SUPFAM" id="SSF51735">
    <property type="entry name" value="NAD(P)-binding Rossmann-fold domains"/>
    <property type="match status" value="1"/>
</dbReference>
<dbReference type="AlphaFoldDB" id="A0A382AEU7"/>
<name>A0A382AEU7_9ZZZZ</name>
<organism evidence="2">
    <name type="scientific">marine metagenome</name>
    <dbReference type="NCBI Taxonomy" id="408172"/>
    <lineage>
        <taxon>unclassified sequences</taxon>
        <taxon>metagenomes</taxon>
        <taxon>ecological metagenomes</taxon>
    </lineage>
</organism>
<reference evidence="2" key="1">
    <citation type="submission" date="2018-05" db="EMBL/GenBank/DDBJ databases">
        <authorList>
            <person name="Lanie J.A."/>
            <person name="Ng W.-L."/>
            <person name="Kazmierczak K.M."/>
            <person name="Andrzejewski T.M."/>
            <person name="Davidsen T.M."/>
            <person name="Wayne K.J."/>
            <person name="Tettelin H."/>
            <person name="Glass J.I."/>
            <person name="Rusch D."/>
            <person name="Podicherti R."/>
            <person name="Tsui H.-C.T."/>
            <person name="Winkler M.E."/>
        </authorList>
    </citation>
    <scope>NUCLEOTIDE SEQUENCE</scope>
</reference>
<dbReference type="Gene3D" id="3.40.50.720">
    <property type="entry name" value="NAD(P)-binding Rossmann-like Domain"/>
    <property type="match status" value="1"/>
</dbReference>
<dbReference type="InterPro" id="IPR016040">
    <property type="entry name" value="NAD(P)-bd_dom"/>
</dbReference>
<dbReference type="Gene3D" id="3.90.25.10">
    <property type="entry name" value="UDP-galactose 4-epimerase, domain 1"/>
    <property type="match status" value="1"/>
</dbReference>
<feature type="domain" description="NAD(P)-binding" evidence="1">
    <location>
        <begin position="14"/>
        <end position="322"/>
    </location>
</feature>
<dbReference type="InterPro" id="IPR036291">
    <property type="entry name" value="NAD(P)-bd_dom_sf"/>
</dbReference>
<accession>A0A382AEU7</accession>
<dbReference type="PANTHER" id="PTHR43000">
    <property type="entry name" value="DTDP-D-GLUCOSE 4,6-DEHYDRATASE-RELATED"/>
    <property type="match status" value="1"/>
</dbReference>